<dbReference type="EMBL" id="CP036276">
    <property type="protein sequence ID" value="QDU44850.1"/>
    <property type="molecule type" value="Genomic_DNA"/>
</dbReference>
<dbReference type="InterPro" id="IPR019546">
    <property type="entry name" value="TAT_signal_bac_arc"/>
</dbReference>
<accession>A0A517ZQU8</accession>
<feature type="region of interest" description="Disordered" evidence="1">
    <location>
        <begin position="42"/>
        <end position="68"/>
    </location>
</feature>
<feature type="compositionally biased region" description="Polar residues" evidence="1">
    <location>
        <begin position="48"/>
        <end position="58"/>
    </location>
</feature>
<protein>
    <submittedName>
        <fullName evidence="2">Ribonuclease BN</fullName>
        <ecNumber evidence="2">3.1.-.-</ecNumber>
    </submittedName>
</protein>
<dbReference type="RefSeq" id="WP_145377139.1">
    <property type="nucleotide sequence ID" value="NZ_CP036276.1"/>
</dbReference>
<evidence type="ECO:0000313" key="2">
    <source>
        <dbReference type="EMBL" id="QDU44850.1"/>
    </source>
</evidence>
<dbReference type="PANTHER" id="PTHR46018:SF2">
    <property type="entry name" value="ZINC PHOSPHODIESTERASE ELAC PROTEIN 1"/>
    <property type="match status" value="1"/>
</dbReference>
<feature type="region of interest" description="Disordered" evidence="1">
    <location>
        <begin position="1"/>
        <end position="23"/>
    </location>
</feature>
<reference evidence="2 3" key="1">
    <citation type="submission" date="2019-02" db="EMBL/GenBank/DDBJ databases">
        <title>Deep-cultivation of Planctomycetes and their phenomic and genomic characterization uncovers novel biology.</title>
        <authorList>
            <person name="Wiegand S."/>
            <person name="Jogler M."/>
            <person name="Boedeker C."/>
            <person name="Pinto D."/>
            <person name="Vollmers J."/>
            <person name="Rivas-Marin E."/>
            <person name="Kohn T."/>
            <person name="Peeters S.H."/>
            <person name="Heuer A."/>
            <person name="Rast P."/>
            <person name="Oberbeckmann S."/>
            <person name="Bunk B."/>
            <person name="Jeske O."/>
            <person name="Meyerdierks A."/>
            <person name="Storesund J.E."/>
            <person name="Kallscheuer N."/>
            <person name="Luecker S."/>
            <person name="Lage O.M."/>
            <person name="Pohl T."/>
            <person name="Merkel B.J."/>
            <person name="Hornburger P."/>
            <person name="Mueller R.-W."/>
            <person name="Bruemmer F."/>
            <person name="Labrenz M."/>
            <person name="Spormann A.M."/>
            <person name="Op den Camp H."/>
            <person name="Overmann J."/>
            <person name="Amann R."/>
            <person name="Jetten M.S.M."/>
            <person name="Mascher T."/>
            <person name="Medema M.H."/>
            <person name="Devos D.P."/>
            <person name="Kaster A.-K."/>
            <person name="Ovreas L."/>
            <person name="Rohde M."/>
            <person name="Galperin M.Y."/>
            <person name="Jogler C."/>
        </authorList>
    </citation>
    <scope>NUCLEOTIDE SEQUENCE [LARGE SCALE GENOMIC DNA]</scope>
    <source>
        <strain evidence="2 3">Mal52</strain>
    </source>
</reference>
<dbReference type="KEGG" id="sdyn:Mal52_33360"/>
<proteinExistence type="predicted"/>
<dbReference type="NCBIfam" id="NF041257">
    <property type="entry name" value="GntH_guanitoxin"/>
    <property type="match status" value="1"/>
</dbReference>
<name>A0A517ZQU8_9PLAN</name>
<dbReference type="InterPro" id="IPR006311">
    <property type="entry name" value="TAT_signal"/>
</dbReference>
<gene>
    <name evidence="2" type="primary">rbn_2</name>
    <name evidence="2" type="ORF">Mal52_33360</name>
</gene>
<dbReference type="InterPro" id="IPR036866">
    <property type="entry name" value="RibonucZ/Hydroxyglut_hydro"/>
</dbReference>
<dbReference type="PANTHER" id="PTHR46018">
    <property type="entry name" value="ZINC PHOSPHODIESTERASE ELAC PROTEIN 1"/>
    <property type="match status" value="1"/>
</dbReference>
<dbReference type="EC" id="3.1.-.-" evidence="2"/>
<dbReference type="SUPFAM" id="SSF56281">
    <property type="entry name" value="Metallo-hydrolase/oxidoreductase"/>
    <property type="match status" value="1"/>
</dbReference>
<sequence>MREQETQPEDQETSEQSRRDFLKGGGIVAGGLAAATVPGLAEADAADSQASYSPSDAPSKNPYGKRPGGGISLPEYYKPWPAIKNRNMYLPGTETLPKNEMRITFLGSSPWPPNRLQKGTSMLVELGNGTSQPRRFFFDLGNGSVGNAIALQVPAPFINDIFISHLHSDHFADLPYMYPFRAFSGGFTPLRVYGPSGRTPELGIKHMIKHMREMNRWHEENFHACPVGDGMEIEVTEFDWKERNGICYDKDGVKVRHWPRSHVKDGASAYRLDWEDAGLSFVWTGDGRPDELSAEYGKGADVFVSEGTIDVPTLSAMKLGSPAELWEYTIDIFHTMYYAAGYLFKQAQPRMAAICHFEWSGDQLAAESVAEVRSNWDGLFMFGLDLQVINVTKDAIWSREAVVADGAAPANMDPRWFLKPGEKLPDEIELPTPTMPREVQQEQFVRDLEIDPKKYYPPDVYRKPVQKWPGVVLNPREMLKAKGIDVGDDK</sequence>
<dbReference type="GO" id="GO:0042781">
    <property type="term" value="F:3'-tRNA processing endoribonuclease activity"/>
    <property type="evidence" value="ECO:0007669"/>
    <property type="project" value="TreeGrafter"/>
</dbReference>
<feature type="compositionally biased region" description="Acidic residues" evidence="1">
    <location>
        <begin position="1"/>
        <end position="13"/>
    </location>
</feature>
<dbReference type="AlphaFoldDB" id="A0A517ZQU8"/>
<evidence type="ECO:0000256" key="1">
    <source>
        <dbReference type="SAM" id="MobiDB-lite"/>
    </source>
</evidence>
<keyword evidence="3" id="KW-1185">Reference proteome</keyword>
<dbReference type="Proteomes" id="UP000319383">
    <property type="component" value="Chromosome"/>
</dbReference>
<dbReference type="PROSITE" id="PS51318">
    <property type="entry name" value="TAT"/>
    <property type="match status" value="1"/>
</dbReference>
<organism evidence="2 3">
    <name type="scientific">Symmachiella dynata</name>
    <dbReference type="NCBI Taxonomy" id="2527995"/>
    <lineage>
        <taxon>Bacteria</taxon>
        <taxon>Pseudomonadati</taxon>
        <taxon>Planctomycetota</taxon>
        <taxon>Planctomycetia</taxon>
        <taxon>Planctomycetales</taxon>
        <taxon>Planctomycetaceae</taxon>
        <taxon>Symmachiella</taxon>
    </lineage>
</organism>
<evidence type="ECO:0000313" key="3">
    <source>
        <dbReference type="Proteomes" id="UP000319383"/>
    </source>
</evidence>
<dbReference type="Gene3D" id="3.60.15.10">
    <property type="entry name" value="Ribonuclease Z/Hydroxyacylglutathione hydrolase-like"/>
    <property type="match status" value="1"/>
</dbReference>
<dbReference type="NCBIfam" id="TIGR01409">
    <property type="entry name" value="TAT_signal_seq"/>
    <property type="match status" value="1"/>
</dbReference>
<keyword evidence="2" id="KW-0378">Hydrolase</keyword>